<gene>
    <name evidence="1" type="ORF">GMARGA_LOCUS43853</name>
</gene>
<protein>
    <submittedName>
        <fullName evidence="1">22893_t:CDS:1</fullName>
    </submittedName>
</protein>
<evidence type="ECO:0000313" key="1">
    <source>
        <dbReference type="EMBL" id="CAG8855032.1"/>
    </source>
</evidence>
<organism evidence="1 2">
    <name type="scientific">Gigaspora margarita</name>
    <dbReference type="NCBI Taxonomy" id="4874"/>
    <lineage>
        <taxon>Eukaryota</taxon>
        <taxon>Fungi</taxon>
        <taxon>Fungi incertae sedis</taxon>
        <taxon>Mucoromycota</taxon>
        <taxon>Glomeromycotina</taxon>
        <taxon>Glomeromycetes</taxon>
        <taxon>Diversisporales</taxon>
        <taxon>Gigasporaceae</taxon>
        <taxon>Gigaspora</taxon>
    </lineage>
</organism>
<keyword evidence="2" id="KW-1185">Reference proteome</keyword>
<reference evidence="1 2" key="1">
    <citation type="submission" date="2021-06" db="EMBL/GenBank/DDBJ databases">
        <authorList>
            <person name="Kallberg Y."/>
            <person name="Tangrot J."/>
            <person name="Rosling A."/>
        </authorList>
    </citation>
    <scope>NUCLEOTIDE SEQUENCE [LARGE SCALE GENOMIC DNA]</scope>
    <source>
        <strain evidence="1 2">120-4 pot B 10/14</strain>
    </source>
</reference>
<accession>A0ABN7XID9</accession>
<evidence type="ECO:0000313" key="2">
    <source>
        <dbReference type="Proteomes" id="UP000789901"/>
    </source>
</evidence>
<dbReference type="EMBL" id="CAJVQB010145183">
    <property type="protein sequence ID" value="CAG8855032.1"/>
    <property type="molecule type" value="Genomic_DNA"/>
</dbReference>
<sequence length="50" mass="5759">MEVIEDFVNKIITHTVSCKNSTEINHSNKRLLAVRFSESIFFTKTEDALT</sequence>
<proteinExistence type="predicted"/>
<comment type="caution">
    <text evidence="1">The sequence shown here is derived from an EMBL/GenBank/DDBJ whole genome shotgun (WGS) entry which is preliminary data.</text>
</comment>
<feature type="non-terminal residue" evidence="1">
    <location>
        <position position="50"/>
    </location>
</feature>
<name>A0ABN7XID9_GIGMA</name>
<dbReference type="Proteomes" id="UP000789901">
    <property type="component" value="Unassembled WGS sequence"/>
</dbReference>